<protein>
    <recommendedName>
        <fullName evidence="4">DNA polymerase delta subunit 3</fullName>
    </recommendedName>
</protein>
<evidence type="ECO:0000313" key="2">
    <source>
        <dbReference type="EMBL" id="KAJ1952072.1"/>
    </source>
</evidence>
<sequence length="310" mass="33668">ETQLENTKKQFHSVAGVHIWSLQEQLPEDRETFVNVIIEERNEYRHSEPMEEIKARNAVSGVVNSTVTCGKAGDAGLDKKPDTKKKVSSPQSKSPPPVPIAKRAASPTPLPSKPLPTKRAKPESTPTTNRLLSGFTKASKKAAKEAVEPSPSEPEVAASTPGTPQDMDVDDDNQEDLSKHSVKASRKPRARIVESDDDDNEEEDDNKEVVQGDGSPQSDKNAKSNDQPTLSKSAPKSNRAPRQRKVTKTTTYMDERGYMVTETKDEWVPCSDESSSSQASSPVKMKKQPSATTTTGTAEGTPTKAAKSSD</sequence>
<comment type="caution">
    <text evidence="2">The sequence shown here is derived from an EMBL/GenBank/DDBJ whole genome shotgun (WGS) entry which is preliminary data.</text>
</comment>
<feature type="compositionally biased region" description="Low complexity" evidence="1">
    <location>
        <begin position="291"/>
        <end position="310"/>
    </location>
</feature>
<reference evidence="2" key="1">
    <citation type="submission" date="2022-07" db="EMBL/GenBank/DDBJ databases">
        <title>Phylogenomic reconstructions and comparative analyses of Kickxellomycotina fungi.</title>
        <authorList>
            <person name="Reynolds N.K."/>
            <person name="Stajich J.E."/>
            <person name="Barry K."/>
            <person name="Grigoriev I.V."/>
            <person name="Crous P."/>
            <person name="Smith M.E."/>
        </authorList>
    </citation>
    <scope>NUCLEOTIDE SEQUENCE</scope>
    <source>
        <strain evidence="2">RSA 1196</strain>
    </source>
</reference>
<dbReference type="EMBL" id="JANBPY010003323">
    <property type="protein sequence ID" value="KAJ1952072.1"/>
    <property type="molecule type" value="Genomic_DNA"/>
</dbReference>
<feature type="non-terminal residue" evidence="2">
    <location>
        <position position="1"/>
    </location>
</feature>
<feature type="compositionally biased region" description="Low complexity" evidence="1">
    <location>
        <begin position="148"/>
        <end position="159"/>
    </location>
</feature>
<dbReference type="GO" id="GO:0006297">
    <property type="term" value="P:nucleotide-excision repair, DNA gap filling"/>
    <property type="evidence" value="ECO:0007669"/>
    <property type="project" value="TreeGrafter"/>
</dbReference>
<dbReference type="PANTHER" id="PTHR17598:SF13">
    <property type="entry name" value="DNA POLYMERASE DELTA SUBUNIT 3"/>
    <property type="match status" value="1"/>
</dbReference>
<evidence type="ECO:0000256" key="1">
    <source>
        <dbReference type="SAM" id="MobiDB-lite"/>
    </source>
</evidence>
<feature type="region of interest" description="Disordered" evidence="1">
    <location>
        <begin position="67"/>
        <end position="310"/>
    </location>
</feature>
<accession>A0A9W8E3W4</accession>
<feature type="compositionally biased region" description="Acidic residues" evidence="1">
    <location>
        <begin position="195"/>
        <end position="206"/>
    </location>
</feature>
<feature type="compositionally biased region" description="Polar residues" evidence="1">
    <location>
        <begin position="214"/>
        <end position="236"/>
    </location>
</feature>
<feature type="compositionally biased region" description="Basic and acidic residues" evidence="1">
    <location>
        <begin position="253"/>
        <end position="267"/>
    </location>
</feature>
<evidence type="ECO:0000313" key="3">
    <source>
        <dbReference type="Proteomes" id="UP001150925"/>
    </source>
</evidence>
<feature type="non-terminal residue" evidence="2">
    <location>
        <position position="310"/>
    </location>
</feature>
<keyword evidence="3" id="KW-1185">Reference proteome</keyword>
<dbReference type="Proteomes" id="UP001150925">
    <property type="component" value="Unassembled WGS sequence"/>
</dbReference>
<feature type="compositionally biased region" description="Basic and acidic residues" evidence="1">
    <location>
        <begin position="76"/>
        <end position="85"/>
    </location>
</feature>
<organism evidence="2 3">
    <name type="scientific">Dispira parvispora</name>
    <dbReference type="NCBI Taxonomy" id="1520584"/>
    <lineage>
        <taxon>Eukaryota</taxon>
        <taxon>Fungi</taxon>
        <taxon>Fungi incertae sedis</taxon>
        <taxon>Zoopagomycota</taxon>
        <taxon>Kickxellomycotina</taxon>
        <taxon>Dimargaritomycetes</taxon>
        <taxon>Dimargaritales</taxon>
        <taxon>Dimargaritaceae</taxon>
        <taxon>Dispira</taxon>
    </lineage>
</organism>
<name>A0A9W8E3W4_9FUNG</name>
<feature type="compositionally biased region" description="Basic residues" evidence="1">
    <location>
        <begin position="180"/>
        <end position="190"/>
    </location>
</feature>
<dbReference type="AlphaFoldDB" id="A0A9W8E3W4"/>
<proteinExistence type="predicted"/>
<gene>
    <name evidence="2" type="ORF">IWQ62_006303</name>
</gene>
<dbReference type="GO" id="GO:0043625">
    <property type="term" value="C:delta DNA polymerase complex"/>
    <property type="evidence" value="ECO:0007669"/>
    <property type="project" value="InterPro"/>
</dbReference>
<dbReference type="GO" id="GO:0006271">
    <property type="term" value="P:DNA strand elongation involved in DNA replication"/>
    <property type="evidence" value="ECO:0007669"/>
    <property type="project" value="TreeGrafter"/>
</dbReference>
<evidence type="ECO:0008006" key="4">
    <source>
        <dbReference type="Google" id="ProtNLM"/>
    </source>
</evidence>
<dbReference type="InterPro" id="IPR019038">
    <property type="entry name" value="POLD3"/>
</dbReference>
<dbReference type="GO" id="GO:0003887">
    <property type="term" value="F:DNA-directed DNA polymerase activity"/>
    <property type="evidence" value="ECO:0007669"/>
    <property type="project" value="TreeGrafter"/>
</dbReference>
<dbReference type="Pfam" id="PF09507">
    <property type="entry name" value="CDC27"/>
    <property type="match status" value="1"/>
</dbReference>
<feature type="compositionally biased region" description="Low complexity" evidence="1">
    <location>
        <begin position="271"/>
        <end position="281"/>
    </location>
</feature>
<dbReference type="GO" id="GO:1904161">
    <property type="term" value="P:DNA synthesis involved in UV-damage excision repair"/>
    <property type="evidence" value="ECO:0007669"/>
    <property type="project" value="TreeGrafter"/>
</dbReference>
<dbReference type="PANTHER" id="PTHR17598">
    <property type="entry name" value="DNA POLYMERASE DELTA SUBUNIT 3"/>
    <property type="match status" value="1"/>
</dbReference>